<accession>A0ABY6GZN2</accession>
<reference evidence="1" key="1">
    <citation type="submission" date="2022-10" db="EMBL/GenBank/DDBJ databases">
        <title>Completed Genome Sequence of two octocoral isolated bacterium, Endozoicomonas euniceicola EF212T and Endozoicomonas gorgoniicola PS125T.</title>
        <authorList>
            <person name="Chiou Y.-J."/>
            <person name="Chen Y.-H."/>
        </authorList>
    </citation>
    <scope>NUCLEOTIDE SEQUENCE</scope>
    <source>
        <strain evidence="1">EF212</strain>
    </source>
</reference>
<dbReference type="EMBL" id="CP103300">
    <property type="protein sequence ID" value="UYM17501.1"/>
    <property type="molecule type" value="Genomic_DNA"/>
</dbReference>
<evidence type="ECO:0000313" key="2">
    <source>
        <dbReference type="Proteomes" id="UP001163255"/>
    </source>
</evidence>
<dbReference type="Proteomes" id="UP001163255">
    <property type="component" value="Chromosome"/>
</dbReference>
<evidence type="ECO:0000313" key="1">
    <source>
        <dbReference type="EMBL" id="UYM17501.1"/>
    </source>
</evidence>
<organism evidence="1 2">
    <name type="scientific">Endozoicomonas euniceicola</name>
    <dbReference type="NCBI Taxonomy" id="1234143"/>
    <lineage>
        <taxon>Bacteria</taxon>
        <taxon>Pseudomonadati</taxon>
        <taxon>Pseudomonadota</taxon>
        <taxon>Gammaproteobacteria</taxon>
        <taxon>Oceanospirillales</taxon>
        <taxon>Endozoicomonadaceae</taxon>
        <taxon>Endozoicomonas</taxon>
    </lineage>
</organism>
<gene>
    <name evidence="1" type="ORF">NX720_06175</name>
</gene>
<protein>
    <submittedName>
        <fullName evidence="1">Uncharacterized protein</fullName>
    </submittedName>
</protein>
<dbReference type="RefSeq" id="WP_262600109.1">
    <property type="nucleotide sequence ID" value="NZ_CP103300.1"/>
</dbReference>
<sequence>MSSGILPKQLSLFILLAFCSGSLFADEYFYKMQITIAGNTSVFYVRSQNILQDREDFSFGMGKSGHVATRTQNPLSGSIFLESYLSTPEPLSIRGRFSTNSGEEEDYVLTPVKTLPSGITETIEVDNNSYQLLPNILHRLGKQQIYGRTQYSRWPQWPQWPQWLPSCSSLFRDGENSSQEASLSDNAVQLATGQPHSNSESPSEWRIRFHLHHSQENPQQPELESFLNMMNGESSQRHMQLVSLLSSPRSLITSSSGAIMPEFRAYLPGTITDEDQAMSDLRLAELNFSAVTLHKVSSQPLDNEDNWRPLDL</sequence>
<keyword evidence="2" id="KW-1185">Reference proteome</keyword>
<proteinExistence type="predicted"/>
<name>A0ABY6GZN2_9GAMM</name>